<proteinExistence type="predicted"/>
<gene>
    <name evidence="1" type="ORF">GCM10017577_46160</name>
</gene>
<accession>A0A9W6L4F5</accession>
<dbReference type="EMBL" id="BSFQ01000022">
    <property type="protein sequence ID" value="GLL13472.1"/>
    <property type="molecule type" value="Genomic_DNA"/>
</dbReference>
<protein>
    <submittedName>
        <fullName evidence="1">Uncharacterized protein</fullName>
    </submittedName>
</protein>
<dbReference type="RefSeq" id="WP_271214912.1">
    <property type="nucleotide sequence ID" value="NZ_BAAAUZ010000007.1"/>
</dbReference>
<name>A0A9W6L4F5_9PSEU</name>
<dbReference type="Proteomes" id="UP001143463">
    <property type="component" value="Unassembled WGS sequence"/>
</dbReference>
<comment type="caution">
    <text evidence="1">The sequence shown here is derived from an EMBL/GenBank/DDBJ whole genome shotgun (WGS) entry which is preliminary data.</text>
</comment>
<reference evidence="1" key="2">
    <citation type="submission" date="2023-01" db="EMBL/GenBank/DDBJ databases">
        <authorList>
            <person name="Sun Q."/>
            <person name="Evtushenko L."/>
        </authorList>
    </citation>
    <scope>NUCLEOTIDE SEQUENCE</scope>
    <source>
        <strain evidence="1">VKM Ac-1069</strain>
    </source>
</reference>
<keyword evidence="2" id="KW-1185">Reference proteome</keyword>
<evidence type="ECO:0000313" key="2">
    <source>
        <dbReference type="Proteomes" id="UP001143463"/>
    </source>
</evidence>
<sequence length="109" mass="11704">MSEDIKAKLLASRGLGTRRVEVDGVGKVEVRGLTRAEALSIQSRSDLDAVGMERVLLATAMVDPALTEDEVAQWQQAAPAGELEPIQAVILELSGMKVRAVGTEMARFQ</sequence>
<evidence type="ECO:0000313" key="1">
    <source>
        <dbReference type="EMBL" id="GLL13472.1"/>
    </source>
</evidence>
<reference evidence="1" key="1">
    <citation type="journal article" date="2014" name="Int. J. Syst. Evol. Microbiol.">
        <title>Complete genome sequence of Corynebacterium casei LMG S-19264T (=DSM 44701T), isolated from a smear-ripened cheese.</title>
        <authorList>
            <consortium name="US DOE Joint Genome Institute (JGI-PGF)"/>
            <person name="Walter F."/>
            <person name="Albersmeier A."/>
            <person name="Kalinowski J."/>
            <person name="Ruckert C."/>
        </authorList>
    </citation>
    <scope>NUCLEOTIDE SEQUENCE</scope>
    <source>
        <strain evidence="1">VKM Ac-1069</strain>
    </source>
</reference>
<dbReference type="AlphaFoldDB" id="A0A9W6L4F5"/>
<organism evidence="1 2">
    <name type="scientific">Pseudonocardia halophobica</name>
    <dbReference type="NCBI Taxonomy" id="29401"/>
    <lineage>
        <taxon>Bacteria</taxon>
        <taxon>Bacillati</taxon>
        <taxon>Actinomycetota</taxon>
        <taxon>Actinomycetes</taxon>
        <taxon>Pseudonocardiales</taxon>
        <taxon>Pseudonocardiaceae</taxon>
        <taxon>Pseudonocardia</taxon>
    </lineage>
</organism>